<protein>
    <submittedName>
        <fullName evidence="1">Uncharacterized protein</fullName>
    </submittedName>
</protein>
<proteinExistence type="predicted"/>
<dbReference type="EMBL" id="HBUF01540375">
    <property type="protein sequence ID" value="CAG6754834.1"/>
    <property type="molecule type" value="Transcribed_RNA"/>
</dbReference>
<accession>A0A8D8ZVU1</accession>
<dbReference type="AlphaFoldDB" id="A0A8D8ZVU1"/>
<organism evidence="1">
    <name type="scientific">Cacopsylla melanoneura</name>
    <dbReference type="NCBI Taxonomy" id="428564"/>
    <lineage>
        <taxon>Eukaryota</taxon>
        <taxon>Metazoa</taxon>
        <taxon>Ecdysozoa</taxon>
        <taxon>Arthropoda</taxon>
        <taxon>Hexapoda</taxon>
        <taxon>Insecta</taxon>
        <taxon>Pterygota</taxon>
        <taxon>Neoptera</taxon>
        <taxon>Paraneoptera</taxon>
        <taxon>Hemiptera</taxon>
        <taxon>Sternorrhyncha</taxon>
        <taxon>Psylloidea</taxon>
        <taxon>Psyllidae</taxon>
        <taxon>Psyllinae</taxon>
        <taxon>Cacopsylla</taxon>
    </lineage>
</organism>
<sequence length="111" mass="12516">MNSTHANQSNHTSITLDSDRITNTSLLVLSRNSSREIINTLRLLRKCKQIRVSTYTYITTLILVLSPQNSGIKCFKDVGCSNGNSHFGFTLNKKHTHCIDKCQENTFLSRA</sequence>
<reference evidence="1" key="1">
    <citation type="submission" date="2021-05" db="EMBL/GenBank/DDBJ databases">
        <authorList>
            <person name="Alioto T."/>
            <person name="Alioto T."/>
            <person name="Gomez Garrido J."/>
        </authorList>
    </citation>
    <scope>NUCLEOTIDE SEQUENCE</scope>
</reference>
<evidence type="ECO:0000313" key="1">
    <source>
        <dbReference type="EMBL" id="CAG6754834.1"/>
    </source>
</evidence>
<name>A0A8D8ZVU1_9HEMI</name>